<evidence type="ECO:0000313" key="1">
    <source>
        <dbReference type="EMBL" id="MBC3948942.1"/>
    </source>
</evidence>
<accession>A0ABR7AVK1</accession>
<name>A0ABR7AVK1_9PSED</name>
<protein>
    <submittedName>
        <fullName evidence="1">Uncharacterized protein</fullName>
    </submittedName>
</protein>
<dbReference type="Proteomes" id="UP000651852">
    <property type="component" value="Unassembled WGS sequence"/>
</dbReference>
<reference evidence="1 2" key="1">
    <citation type="submission" date="2020-08" db="EMBL/GenBank/DDBJ databases">
        <title>Putative novel bacterial strains isolated from necrotic wheat leaf tissues caused by Xanthomonas translucens.</title>
        <authorList>
            <person name="Tambong J.T."/>
        </authorList>
    </citation>
    <scope>NUCLEOTIDE SEQUENCE [LARGE SCALE GENOMIC DNA]</scope>
    <source>
        <strain evidence="1 2">DOAB 1069</strain>
    </source>
</reference>
<gene>
    <name evidence="1" type="ORF">H8S59_04080</name>
</gene>
<proteinExistence type="predicted"/>
<sequence>MSSEQHFVNAIYDELFKDNFNRYQASLNSPPDNGTDPFARARNALASLDDAQRSDVINFLKVVISDSACVILGTLDGVHFPGYLDGEFLLSCDGEEIQGDLMDTFIGKAQDDGVYEYFSM</sequence>
<keyword evidence="2" id="KW-1185">Reference proteome</keyword>
<evidence type="ECO:0000313" key="2">
    <source>
        <dbReference type="Proteomes" id="UP000651852"/>
    </source>
</evidence>
<dbReference type="EMBL" id="JACONW010000010">
    <property type="protein sequence ID" value="MBC3948942.1"/>
    <property type="molecule type" value="Genomic_DNA"/>
</dbReference>
<dbReference type="RefSeq" id="WP_187520584.1">
    <property type="nucleotide sequence ID" value="NZ_JACONW010000010.1"/>
</dbReference>
<comment type="caution">
    <text evidence="1">The sequence shown here is derived from an EMBL/GenBank/DDBJ whole genome shotgun (WGS) entry which is preliminary data.</text>
</comment>
<organism evidence="1 2">
    <name type="scientific">Pseudomonas folii</name>
    <dbReference type="NCBI Taxonomy" id="2762593"/>
    <lineage>
        <taxon>Bacteria</taxon>
        <taxon>Pseudomonadati</taxon>
        <taxon>Pseudomonadota</taxon>
        <taxon>Gammaproteobacteria</taxon>
        <taxon>Pseudomonadales</taxon>
        <taxon>Pseudomonadaceae</taxon>
        <taxon>Pseudomonas</taxon>
    </lineage>
</organism>